<reference evidence="1" key="1">
    <citation type="journal article" date="2021" name="Proc. Natl. Acad. Sci. U.S.A.">
        <title>A Catalog of Tens of Thousands of Viruses from Human Metagenomes Reveals Hidden Associations with Chronic Diseases.</title>
        <authorList>
            <person name="Tisza M.J."/>
            <person name="Buck C.B."/>
        </authorList>
    </citation>
    <scope>NUCLEOTIDE SEQUENCE</scope>
    <source>
        <strain evidence="1">Ct8Lf7</strain>
    </source>
</reference>
<protein>
    <submittedName>
        <fullName evidence="1">Uncharacterized protein</fullName>
    </submittedName>
</protein>
<accession>A0A8S5S056</accession>
<sequence>MSTVHLYASTNISGISIQVLSILTVDIRTHLISPFYPDFP</sequence>
<name>A0A8S5S056_9CAUD</name>
<dbReference type="EMBL" id="BK032511">
    <property type="protein sequence ID" value="DAF44366.1"/>
    <property type="molecule type" value="Genomic_DNA"/>
</dbReference>
<evidence type="ECO:0000313" key="1">
    <source>
        <dbReference type="EMBL" id="DAF44366.1"/>
    </source>
</evidence>
<organism evidence="1">
    <name type="scientific">Podoviridae sp. ct8Lf7</name>
    <dbReference type="NCBI Taxonomy" id="2827723"/>
    <lineage>
        <taxon>Viruses</taxon>
        <taxon>Duplodnaviria</taxon>
        <taxon>Heunggongvirae</taxon>
        <taxon>Uroviricota</taxon>
        <taxon>Caudoviricetes</taxon>
    </lineage>
</organism>
<proteinExistence type="predicted"/>